<dbReference type="EMBL" id="PVTP01000005">
    <property type="protein sequence ID" value="PRY77586.1"/>
    <property type="molecule type" value="Genomic_DNA"/>
</dbReference>
<keyword evidence="5" id="KW-0732">Signal</keyword>
<dbReference type="GO" id="GO:0016020">
    <property type="term" value="C:membrane"/>
    <property type="evidence" value="ECO:0007669"/>
    <property type="project" value="UniProtKB-SubCell"/>
</dbReference>
<evidence type="ECO:0000313" key="8">
    <source>
        <dbReference type="Proteomes" id="UP000238007"/>
    </source>
</evidence>
<keyword evidence="8" id="KW-1185">Reference proteome</keyword>
<keyword evidence="3" id="KW-1133">Transmembrane helix</keyword>
<feature type="domain" description="NarX-like N-terminal" evidence="6">
    <location>
        <begin position="189"/>
        <end position="281"/>
    </location>
</feature>
<accession>A0A2T0VZ51</accession>
<feature type="signal peptide" evidence="5">
    <location>
        <begin position="1"/>
        <end position="26"/>
    </location>
</feature>
<keyword evidence="4" id="KW-0472">Membrane</keyword>
<evidence type="ECO:0000313" key="7">
    <source>
        <dbReference type="EMBL" id="PRY77586.1"/>
    </source>
</evidence>
<protein>
    <submittedName>
        <fullName evidence="7">PilJ/NarX-like methyl-accepting chemotaxis transducer</fullName>
    </submittedName>
</protein>
<proteinExistence type="predicted"/>
<evidence type="ECO:0000256" key="5">
    <source>
        <dbReference type="SAM" id="SignalP"/>
    </source>
</evidence>
<sequence length="315" mass="34193">MTVLPLKKSAFLLSTLIALLPNSLLAGKTSPPIPEQIVLAEQTDIIIDMGAANRVIAADLVRTLSQEIPAAVCYLHHNVGVDEASDLLRSSITQFDTALFALLNGDETLGIIGAERLHRVTVEIEELIATWGPIQNAALTVLDDPSDEAAVTTIFDAADTLLDATYHLLSEIEAEYSNPVELLQSDVLLLEVSGRLAMMTQRMAYEACRIWSGDGSEALIADLQKTISQFEAGMHALTNGMPELGIKPAPTPEIAHNLEFVAADWAVISGYLEAAISGAEMSIADRADLYHLLAVKLHKVEELEVLYQTYSKRVY</sequence>
<dbReference type="Pfam" id="PF13675">
    <property type="entry name" value="PilJ"/>
    <property type="match status" value="2"/>
</dbReference>
<evidence type="ECO:0000259" key="6">
    <source>
        <dbReference type="Pfam" id="PF13675"/>
    </source>
</evidence>
<reference evidence="7 8" key="1">
    <citation type="submission" date="2018-03" db="EMBL/GenBank/DDBJ databases">
        <title>Genomic Encyclopedia of Archaeal and Bacterial Type Strains, Phase II (KMG-II): from individual species to whole genera.</title>
        <authorList>
            <person name="Goeker M."/>
        </authorList>
    </citation>
    <scope>NUCLEOTIDE SEQUENCE [LARGE SCALE GENOMIC DNA]</scope>
    <source>
        <strain evidence="7 8">DSM 101533</strain>
    </source>
</reference>
<evidence type="ECO:0000256" key="1">
    <source>
        <dbReference type="ARBA" id="ARBA00004141"/>
    </source>
</evidence>
<dbReference type="Proteomes" id="UP000238007">
    <property type="component" value="Unassembled WGS sequence"/>
</dbReference>
<gene>
    <name evidence="7" type="ORF">CLV80_10569</name>
</gene>
<evidence type="ECO:0000256" key="2">
    <source>
        <dbReference type="ARBA" id="ARBA00022692"/>
    </source>
</evidence>
<comment type="caution">
    <text evidence="7">The sequence shown here is derived from an EMBL/GenBank/DDBJ whole genome shotgun (WGS) entry which is preliminary data.</text>
</comment>
<evidence type="ECO:0000256" key="3">
    <source>
        <dbReference type="ARBA" id="ARBA00022989"/>
    </source>
</evidence>
<dbReference type="RefSeq" id="WP_165793351.1">
    <property type="nucleotide sequence ID" value="NZ_PVTP01000005.1"/>
</dbReference>
<organism evidence="7 8">
    <name type="scientific">Yoonia maritima</name>
    <dbReference type="NCBI Taxonomy" id="1435347"/>
    <lineage>
        <taxon>Bacteria</taxon>
        <taxon>Pseudomonadati</taxon>
        <taxon>Pseudomonadota</taxon>
        <taxon>Alphaproteobacteria</taxon>
        <taxon>Rhodobacterales</taxon>
        <taxon>Paracoccaceae</taxon>
        <taxon>Yoonia</taxon>
    </lineage>
</organism>
<keyword evidence="2" id="KW-0812">Transmembrane</keyword>
<dbReference type="AlphaFoldDB" id="A0A2T0VZ51"/>
<name>A0A2T0VZ51_9RHOB</name>
<feature type="chain" id="PRO_5015628198" evidence="5">
    <location>
        <begin position="27"/>
        <end position="315"/>
    </location>
</feature>
<feature type="domain" description="NarX-like N-terminal" evidence="6">
    <location>
        <begin position="61"/>
        <end position="152"/>
    </location>
</feature>
<evidence type="ECO:0000256" key="4">
    <source>
        <dbReference type="ARBA" id="ARBA00023136"/>
    </source>
</evidence>
<comment type="subcellular location">
    <subcellularLocation>
        <location evidence="1">Membrane</location>
        <topology evidence="1">Multi-pass membrane protein</topology>
    </subcellularLocation>
</comment>
<dbReference type="InterPro" id="IPR029095">
    <property type="entry name" value="NarX-like_N"/>
</dbReference>